<dbReference type="AlphaFoldDB" id="A0A4V6D6S9"/>
<evidence type="ECO:0000313" key="2">
    <source>
        <dbReference type="EMBL" id="TKW15256.1"/>
    </source>
</evidence>
<proteinExistence type="predicted"/>
<accession>A0A4V6D6S9</accession>
<feature type="region of interest" description="Disordered" evidence="1">
    <location>
        <begin position="208"/>
        <end position="251"/>
    </location>
</feature>
<feature type="region of interest" description="Disordered" evidence="1">
    <location>
        <begin position="268"/>
        <end position="289"/>
    </location>
</feature>
<reference evidence="2" key="1">
    <citation type="submission" date="2019-03" db="EMBL/GenBank/DDBJ databases">
        <title>WGS assembly of Setaria viridis.</title>
        <authorList>
            <person name="Huang P."/>
            <person name="Jenkins J."/>
            <person name="Grimwood J."/>
            <person name="Barry K."/>
            <person name="Healey A."/>
            <person name="Mamidi S."/>
            <person name="Sreedasyam A."/>
            <person name="Shu S."/>
            <person name="Feldman M."/>
            <person name="Wu J."/>
            <person name="Yu Y."/>
            <person name="Chen C."/>
            <person name="Johnson J."/>
            <person name="Rokhsar D."/>
            <person name="Baxter I."/>
            <person name="Schmutz J."/>
            <person name="Brutnell T."/>
            <person name="Kellogg E."/>
        </authorList>
    </citation>
    <scope>NUCLEOTIDE SEQUENCE [LARGE SCALE GENOMIC DNA]</scope>
</reference>
<protein>
    <submittedName>
        <fullName evidence="2">Uncharacterized protein</fullName>
    </submittedName>
</protein>
<organism evidence="2 3">
    <name type="scientific">Setaria viridis</name>
    <name type="common">Green bristlegrass</name>
    <name type="synonym">Setaria italica subsp. viridis</name>
    <dbReference type="NCBI Taxonomy" id="4556"/>
    <lineage>
        <taxon>Eukaryota</taxon>
        <taxon>Viridiplantae</taxon>
        <taxon>Streptophyta</taxon>
        <taxon>Embryophyta</taxon>
        <taxon>Tracheophyta</taxon>
        <taxon>Spermatophyta</taxon>
        <taxon>Magnoliopsida</taxon>
        <taxon>Liliopsida</taxon>
        <taxon>Poales</taxon>
        <taxon>Poaceae</taxon>
        <taxon>PACMAD clade</taxon>
        <taxon>Panicoideae</taxon>
        <taxon>Panicodae</taxon>
        <taxon>Paniceae</taxon>
        <taxon>Cenchrinae</taxon>
        <taxon>Setaria</taxon>
    </lineage>
</organism>
<dbReference type="PANTHER" id="PTHR33087">
    <property type="entry name" value="OS07G0539200 PROTEIN"/>
    <property type="match status" value="1"/>
</dbReference>
<keyword evidence="3" id="KW-1185">Reference proteome</keyword>
<sequence>MEIGDPNTRPEEEMVFVLNFYDLEHDARDWEGCMLVPWAMHLPRGVGARDIENLLLAELQLHRGDVTVTGRGIDICLRCWRSLIHALGMRIFFRVKLYLNGIPGHAWMPDIVECIIGSYPRTQGTSTSRRGWPTRQGLRYEVFLHWGLLEDYTTATHDLQGAIANPTAFAPLWRLYVWCYGVMDGAPADARSKFLARLLLLPREQDQVCPDTRTRAQDDRERDSGQGAGFDDYPHPGCGGYDTRRAGERRDNNAVRCEWTRSPRQRDVEFRGGHRRSCNSTPPATPPTHHGAFPPTITPRVIHANLAQVTGLNNGMQALLGEKQDCWMRDRHHRTFDMTKVRRSARLAKKPSMLAVERAQQNLWHKLGVSNDDFWPIEEVLQEFISMFAGPLLE</sequence>
<name>A0A4V6D6S9_SETVI</name>
<evidence type="ECO:0000313" key="3">
    <source>
        <dbReference type="Proteomes" id="UP000298652"/>
    </source>
</evidence>
<dbReference type="Proteomes" id="UP000298652">
    <property type="component" value="Chromosome 5"/>
</dbReference>
<evidence type="ECO:0000256" key="1">
    <source>
        <dbReference type="SAM" id="MobiDB-lite"/>
    </source>
</evidence>
<gene>
    <name evidence="2" type="ORF">SEVIR_5G225400v2</name>
</gene>
<dbReference type="EMBL" id="CM016556">
    <property type="protein sequence ID" value="TKW15256.1"/>
    <property type="molecule type" value="Genomic_DNA"/>
</dbReference>
<feature type="compositionally biased region" description="Basic and acidic residues" evidence="1">
    <location>
        <begin position="212"/>
        <end position="224"/>
    </location>
</feature>
<dbReference type="InterPro" id="IPR053253">
    <property type="entry name" value="Sex_diff_modulator"/>
</dbReference>
<dbReference type="PANTHER" id="PTHR33087:SF21">
    <property type="entry name" value="OS03G0782100 PROTEIN"/>
    <property type="match status" value="1"/>
</dbReference>
<dbReference type="Gramene" id="TKW15256">
    <property type="protein sequence ID" value="TKW15256"/>
    <property type="gene ID" value="SEVIR_5G225400v2"/>
</dbReference>
<feature type="compositionally biased region" description="Basic and acidic residues" evidence="1">
    <location>
        <begin position="242"/>
        <end position="251"/>
    </location>
</feature>